<name>A0A4Z2EE03_9TELE</name>
<keyword evidence="3" id="KW-1185">Reference proteome</keyword>
<dbReference type="AlphaFoldDB" id="A0A4Z2EE03"/>
<protein>
    <submittedName>
        <fullName evidence="2">Uncharacterized protein</fullName>
    </submittedName>
</protein>
<comment type="caution">
    <text evidence="2">The sequence shown here is derived from an EMBL/GenBank/DDBJ whole genome shotgun (WGS) entry which is preliminary data.</text>
</comment>
<feature type="compositionally biased region" description="Basic and acidic residues" evidence="1">
    <location>
        <begin position="55"/>
        <end position="66"/>
    </location>
</feature>
<evidence type="ECO:0000313" key="2">
    <source>
        <dbReference type="EMBL" id="TNN26953.1"/>
    </source>
</evidence>
<sequence length="82" mass="9570">MEKDRGKKEDMQRIQEGLKERRKEGREGGKCLGKDGRNEEEIKEGKRRWKNIRMNMKDKGKKKEGGHGNLEWTEGKEGGRKG</sequence>
<accession>A0A4Z2EE03</accession>
<dbReference type="Proteomes" id="UP000314294">
    <property type="component" value="Unassembled WGS sequence"/>
</dbReference>
<evidence type="ECO:0000313" key="3">
    <source>
        <dbReference type="Proteomes" id="UP000314294"/>
    </source>
</evidence>
<feature type="region of interest" description="Disordered" evidence="1">
    <location>
        <begin position="1"/>
        <end position="82"/>
    </location>
</feature>
<feature type="compositionally biased region" description="Basic and acidic residues" evidence="1">
    <location>
        <begin position="73"/>
        <end position="82"/>
    </location>
</feature>
<proteinExistence type="predicted"/>
<dbReference type="EMBL" id="SRLO01009186">
    <property type="protein sequence ID" value="TNN26953.1"/>
    <property type="molecule type" value="Genomic_DNA"/>
</dbReference>
<evidence type="ECO:0000256" key="1">
    <source>
        <dbReference type="SAM" id="MobiDB-lite"/>
    </source>
</evidence>
<gene>
    <name evidence="2" type="ORF">EYF80_062906</name>
</gene>
<organism evidence="2 3">
    <name type="scientific">Liparis tanakae</name>
    <name type="common">Tanaka's snailfish</name>
    <dbReference type="NCBI Taxonomy" id="230148"/>
    <lineage>
        <taxon>Eukaryota</taxon>
        <taxon>Metazoa</taxon>
        <taxon>Chordata</taxon>
        <taxon>Craniata</taxon>
        <taxon>Vertebrata</taxon>
        <taxon>Euteleostomi</taxon>
        <taxon>Actinopterygii</taxon>
        <taxon>Neopterygii</taxon>
        <taxon>Teleostei</taxon>
        <taxon>Neoteleostei</taxon>
        <taxon>Acanthomorphata</taxon>
        <taxon>Eupercaria</taxon>
        <taxon>Perciformes</taxon>
        <taxon>Cottioidei</taxon>
        <taxon>Cottales</taxon>
        <taxon>Liparidae</taxon>
        <taxon>Liparis</taxon>
    </lineage>
</organism>
<reference evidence="2 3" key="1">
    <citation type="submission" date="2019-03" db="EMBL/GenBank/DDBJ databases">
        <title>First draft genome of Liparis tanakae, snailfish: a comprehensive survey of snailfish specific genes.</title>
        <authorList>
            <person name="Kim W."/>
            <person name="Song I."/>
            <person name="Jeong J.-H."/>
            <person name="Kim D."/>
            <person name="Kim S."/>
            <person name="Ryu S."/>
            <person name="Song J.Y."/>
            <person name="Lee S.K."/>
        </authorList>
    </citation>
    <scope>NUCLEOTIDE SEQUENCE [LARGE SCALE GENOMIC DNA]</scope>
    <source>
        <tissue evidence="2">Muscle</tissue>
    </source>
</reference>
<feature type="compositionally biased region" description="Basic and acidic residues" evidence="1">
    <location>
        <begin position="1"/>
        <end position="44"/>
    </location>
</feature>